<feature type="compositionally biased region" description="Polar residues" evidence="4">
    <location>
        <begin position="57"/>
        <end position="70"/>
    </location>
</feature>
<evidence type="ECO:0000256" key="4">
    <source>
        <dbReference type="SAM" id="MobiDB-lite"/>
    </source>
</evidence>
<feature type="repeat" description="WD" evidence="3">
    <location>
        <begin position="1315"/>
        <end position="1348"/>
    </location>
</feature>
<dbReference type="Gene3D" id="3.40.50.300">
    <property type="entry name" value="P-loop containing nucleotide triphosphate hydrolases"/>
    <property type="match status" value="1"/>
</dbReference>
<dbReference type="SUPFAM" id="SSF52540">
    <property type="entry name" value="P-loop containing nucleoside triphosphate hydrolases"/>
    <property type="match status" value="1"/>
</dbReference>
<feature type="repeat" description="WD" evidence="3">
    <location>
        <begin position="971"/>
        <end position="1012"/>
    </location>
</feature>
<dbReference type="CDD" id="cd00200">
    <property type="entry name" value="WD40"/>
    <property type="match status" value="2"/>
</dbReference>
<dbReference type="InterPro" id="IPR056884">
    <property type="entry name" value="NPHP3-like_N"/>
</dbReference>
<feature type="repeat" description="WD" evidence="3">
    <location>
        <begin position="885"/>
        <end position="926"/>
    </location>
</feature>
<dbReference type="Pfam" id="PF24883">
    <property type="entry name" value="NPHP3_N"/>
    <property type="match status" value="1"/>
</dbReference>
<evidence type="ECO:0000256" key="1">
    <source>
        <dbReference type="ARBA" id="ARBA00022574"/>
    </source>
</evidence>
<dbReference type="InterPro" id="IPR020472">
    <property type="entry name" value="WD40_PAC1"/>
</dbReference>
<dbReference type="OrthoDB" id="538223at2759"/>
<name>A0A8H5GDY6_9AGAR</name>
<evidence type="ECO:0000313" key="6">
    <source>
        <dbReference type="EMBL" id="KAF5362995.1"/>
    </source>
</evidence>
<dbReference type="InterPro" id="IPR019775">
    <property type="entry name" value="WD40_repeat_CS"/>
</dbReference>
<dbReference type="InterPro" id="IPR001680">
    <property type="entry name" value="WD40_rpt"/>
</dbReference>
<dbReference type="EMBL" id="JAACJN010000193">
    <property type="protein sequence ID" value="KAF5362995.1"/>
    <property type="molecule type" value="Genomic_DNA"/>
</dbReference>
<feature type="repeat" description="WD" evidence="3">
    <location>
        <begin position="928"/>
        <end position="969"/>
    </location>
</feature>
<dbReference type="PROSITE" id="PS50082">
    <property type="entry name" value="WD_REPEATS_2"/>
    <property type="match status" value="14"/>
</dbReference>
<sequence>MWNRRRNLDPNCRSILKYQSHNLLYIVHSDQAALVSPLDQPPPLSLSVELMKRTLSANSSFGPGQEQSKAPGTGLPKENRATGRADASWKRQKVHNQEDFDSTHFPAPGTGDFNVSQVDPSDAAPGPSVTGPTASVLSRASNVNINGTPTINVAGRDVHNITNNNYAKEDLNKKLKEKLNPITNPVKKQIYCAEGTRLQLLDDICQWVVKPDNHYVAWIYGLAGSGKSAVAVSLAERLRKMDSQVTLALTFHCVKGQETSNTFQLVPTICYHLAQCVPQYAKALVDVFEKDASLHAGSIPIREQLSRFLQPLYNMNQNQYAASTYIIIDGLDEWGKPADQYIFLENLQSHLQKIGGIYIVVTSRQERDVARAMNNSSIVQSFNLTASYPAHQDIAKFFEMHFGINTAHKLSRHDIDALTKKAGNLFLWANTAVNYLDMQYSLKTGIETLLNTKEQTARDIIENPYSELYDLYAAILDNVPRLKSKMGIQLFQLVIGVITSAYEPVTVKALTKMLEQQSQVAIDYSMVDGMINDLPAVLSTNNGQIFYHLSLAEFLRGSEQCPTQYRISHKRSHEMLANMCLKMMMRELKFNICNLETSLKRNSEVLDLEERIEQQISPQLQYSVKWWGYHIENGNCSDETSTTMMDFISGSHTIFWIECMSWLQTVTGIKANAKKVGAWSRTHKMYEVAVTMQEVEHFTDAFRVPLFESTPHLYISGCALTPKISPLRMDKSEWNQRGIKVKRAGSMEIQWENTLQQIHVGSRVYSVAVSLNGQIVSGSADATLKIWDGQTGQQIGDPLRGHSKSIKSVEFSPDGQQVVSSSYDLTVRIWNVWTGQQIGDPLHGHTDLVESVGFSPDGQQVVSGSSDRTVRIWNVQTGQQVGDPLQGHTNRVNSVAFSYDSQQVVSGSDDKTVRIWNVQTGQQIGDPLHGHTNRVNSVAFSPDSQYLVSGSSDKTVRIWNVQTGQQIGDPLQGHIHWVTSVAFSPDSQQVVSGSYDKTVRIWNVQGRQQIGDPLQGHAHWVTSVAFSPDGQQVVSGSSDETVKIWNVWTGQQIGNPLHAHAKAVISVAFSPNGQQVVSGSHDRTVRIWNVQTGQQIGDPLQGHAHWVTSVAFSPDGQQVVSGSRDHTVRIWNVWTGQQIGDPLLGHTDLVESVAFSPDSQQVVSGSYDETVRIWNVWTGQQIGGPLHGHTNVINSVAFSPDGQQVVSGSSDKTVRIWNAQTGQQIGDPWHGHTDSINSVAFSPDGQQVVSGSDDKTVRIWNVQTEQQTVDPWHGHTDSINSVAFSPDGQQVVSGSDDETVRIWNVQTEQQIGDPWHGHTDSITSVAFSPDGQQVVSGSYDQTVRIWNVYTAGQQIGHPVPDPSICIPPTEFSLNSPKLVDALISEGIMTSLHSQVENSLQLPPGISHGYINQQGWLCSQDNQLLLWLPPWMVGGFRDKYQVLTIPPDALNCAVSVNWDNFVYGPSWAQCWDSTLSTQVFHPQ</sequence>
<proteinExistence type="predicted"/>
<gene>
    <name evidence="6" type="ORF">D9757_014082</name>
</gene>
<dbReference type="InterPro" id="IPR036322">
    <property type="entry name" value="WD40_repeat_dom_sf"/>
</dbReference>
<organism evidence="6 7">
    <name type="scientific">Collybiopsis confluens</name>
    <dbReference type="NCBI Taxonomy" id="2823264"/>
    <lineage>
        <taxon>Eukaryota</taxon>
        <taxon>Fungi</taxon>
        <taxon>Dikarya</taxon>
        <taxon>Basidiomycota</taxon>
        <taxon>Agaricomycotina</taxon>
        <taxon>Agaricomycetes</taxon>
        <taxon>Agaricomycetidae</taxon>
        <taxon>Agaricales</taxon>
        <taxon>Marasmiineae</taxon>
        <taxon>Omphalotaceae</taxon>
        <taxon>Collybiopsis</taxon>
    </lineage>
</organism>
<feature type="repeat" description="WD" evidence="3">
    <location>
        <begin position="1014"/>
        <end position="1055"/>
    </location>
</feature>
<feature type="repeat" description="WD" evidence="3">
    <location>
        <begin position="799"/>
        <end position="840"/>
    </location>
</feature>
<dbReference type="Proteomes" id="UP000518752">
    <property type="component" value="Unassembled WGS sequence"/>
</dbReference>
<dbReference type="Pfam" id="PF00400">
    <property type="entry name" value="WD40"/>
    <property type="match status" value="14"/>
</dbReference>
<protein>
    <recommendedName>
        <fullName evidence="5">Nephrocystin 3-like N-terminal domain-containing protein</fullName>
    </recommendedName>
</protein>
<dbReference type="PROSITE" id="PS50294">
    <property type="entry name" value="WD_REPEATS_REGION"/>
    <property type="match status" value="13"/>
</dbReference>
<dbReference type="PANTHER" id="PTHR19879:SF9">
    <property type="entry name" value="TRANSCRIPTION INITIATION FACTOR TFIID SUBUNIT 5"/>
    <property type="match status" value="1"/>
</dbReference>
<feature type="repeat" description="WD" evidence="3">
    <location>
        <begin position="1143"/>
        <end position="1184"/>
    </location>
</feature>
<feature type="region of interest" description="Disordered" evidence="4">
    <location>
        <begin position="57"/>
        <end position="133"/>
    </location>
</feature>
<dbReference type="InterPro" id="IPR015943">
    <property type="entry name" value="WD40/YVTN_repeat-like_dom_sf"/>
</dbReference>
<feature type="repeat" description="WD" evidence="3">
    <location>
        <begin position="1229"/>
        <end position="1270"/>
    </location>
</feature>
<keyword evidence="1 3" id="KW-0853">WD repeat</keyword>
<comment type="caution">
    <text evidence="6">The sequence shown here is derived from an EMBL/GenBank/DDBJ whole genome shotgun (WGS) entry which is preliminary data.</text>
</comment>
<dbReference type="PANTHER" id="PTHR19879">
    <property type="entry name" value="TRANSCRIPTION INITIATION FACTOR TFIID"/>
    <property type="match status" value="1"/>
</dbReference>
<feature type="repeat" description="WD" evidence="3">
    <location>
        <begin position="1057"/>
        <end position="1098"/>
    </location>
</feature>
<reference evidence="6 7" key="1">
    <citation type="journal article" date="2020" name="ISME J.">
        <title>Uncovering the hidden diversity of litter-decomposition mechanisms in mushroom-forming fungi.</title>
        <authorList>
            <person name="Floudas D."/>
            <person name="Bentzer J."/>
            <person name="Ahren D."/>
            <person name="Johansson T."/>
            <person name="Persson P."/>
            <person name="Tunlid A."/>
        </authorList>
    </citation>
    <scope>NUCLEOTIDE SEQUENCE [LARGE SCALE GENOMIC DNA]</scope>
    <source>
        <strain evidence="6 7">CBS 406.79</strain>
    </source>
</reference>
<feature type="repeat" description="WD" evidence="3">
    <location>
        <begin position="1100"/>
        <end position="1141"/>
    </location>
</feature>
<dbReference type="SMART" id="SM00320">
    <property type="entry name" value="WD40"/>
    <property type="match status" value="14"/>
</dbReference>
<dbReference type="PRINTS" id="PR00320">
    <property type="entry name" value="GPROTEINBRPT"/>
</dbReference>
<feature type="repeat" description="WD" evidence="3">
    <location>
        <begin position="1272"/>
        <end position="1313"/>
    </location>
</feature>
<feature type="domain" description="Nephrocystin 3-like N-terminal" evidence="5">
    <location>
        <begin position="203"/>
        <end position="364"/>
    </location>
</feature>
<keyword evidence="2" id="KW-0677">Repeat</keyword>
<accession>A0A8H5GDY6</accession>
<dbReference type="InterPro" id="IPR027417">
    <property type="entry name" value="P-loop_NTPase"/>
</dbReference>
<feature type="repeat" description="WD" evidence="3">
    <location>
        <begin position="775"/>
        <end position="797"/>
    </location>
</feature>
<evidence type="ECO:0000256" key="2">
    <source>
        <dbReference type="ARBA" id="ARBA00022737"/>
    </source>
</evidence>
<evidence type="ECO:0000313" key="7">
    <source>
        <dbReference type="Proteomes" id="UP000518752"/>
    </source>
</evidence>
<feature type="repeat" description="WD" evidence="3">
    <location>
        <begin position="842"/>
        <end position="883"/>
    </location>
</feature>
<evidence type="ECO:0000256" key="3">
    <source>
        <dbReference type="PROSITE-ProRule" id="PRU00221"/>
    </source>
</evidence>
<evidence type="ECO:0000259" key="5">
    <source>
        <dbReference type="Pfam" id="PF24883"/>
    </source>
</evidence>
<feature type="compositionally biased region" description="Basic and acidic residues" evidence="4">
    <location>
        <begin position="77"/>
        <end position="102"/>
    </location>
</feature>
<dbReference type="PROSITE" id="PS00678">
    <property type="entry name" value="WD_REPEATS_1"/>
    <property type="match status" value="13"/>
</dbReference>
<keyword evidence="7" id="KW-1185">Reference proteome</keyword>
<dbReference type="SUPFAM" id="SSF50978">
    <property type="entry name" value="WD40 repeat-like"/>
    <property type="match status" value="2"/>
</dbReference>
<feature type="repeat" description="WD" evidence="3">
    <location>
        <begin position="1186"/>
        <end position="1227"/>
    </location>
</feature>
<dbReference type="Gene3D" id="2.130.10.10">
    <property type="entry name" value="YVTN repeat-like/Quinoprotein amine dehydrogenase"/>
    <property type="match status" value="7"/>
</dbReference>